<dbReference type="PROSITE" id="PS50110">
    <property type="entry name" value="RESPONSE_REGULATORY"/>
    <property type="match status" value="1"/>
</dbReference>
<dbReference type="AlphaFoldDB" id="A0A8T7M1X3"/>
<dbReference type="CDD" id="cd00082">
    <property type="entry name" value="HisKA"/>
    <property type="match status" value="1"/>
</dbReference>
<evidence type="ECO:0000256" key="9">
    <source>
        <dbReference type="ARBA" id="ARBA00022840"/>
    </source>
</evidence>
<dbReference type="Gene3D" id="3.30.450.20">
    <property type="entry name" value="PAS domain"/>
    <property type="match status" value="2"/>
</dbReference>
<dbReference type="InterPro" id="IPR005467">
    <property type="entry name" value="His_kinase_dom"/>
</dbReference>
<evidence type="ECO:0000256" key="1">
    <source>
        <dbReference type="ARBA" id="ARBA00000085"/>
    </source>
</evidence>
<evidence type="ECO:0000313" key="20">
    <source>
        <dbReference type="EMBL" id="WJW67666.1"/>
    </source>
</evidence>
<evidence type="ECO:0000313" key="22">
    <source>
        <dbReference type="Proteomes" id="UP001431572"/>
    </source>
</evidence>
<dbReference type="InterPro" id="IPR013767">
    <property type="entry name" value="PAS_fold"/>
</dbReference>
<dbReference type="InterPro" id="IPR025201">
    <property type="entry name" value="KdpD_TM"/>
</dbReference>
<dbReference type="Proteomes" id="UP001431572">
    <property type="component" value="Chromosome 1"/>
</dbReference>
<feature type="domain" description="Response regulatory" evidence="16">
    <location>
        <begin position="680"/>
        <end position="795"/>
    </location>
</feature>
<evidence type="ECO:0000259" key="16">
    <source>
        <dbReference type="PROSITE" id="PS50110"/>
    </source>
</evidence>
<evidence type="ECO:0000256" key="2">
    <source>
        <dbReference type="ARBA" id="ARBA00004141"/>
    </source>
</evidence>
<feature type="domain" description="PAS" evidence="17">
    <location>
        <begin position="152"/>
        <end position="225"/>
    </location>
</feature>
<dbReference type="GO" id="GO:0000155">
    <property type="term" value="F:phosphorelay sensor kinase activity"/>
    <property type="evidence" value="ECO:0007669"/>
    <property type="project" value="InterPro"/>
</dbReference>
<evidence type="ECO:0000256" key="12">
    <source>
        <dbReference type="ARBA" id="ARBA00023136"/>
    </source>
</evidence>
<dbReference type="InterPro" id="IPR000014">
    <property type="entry name" value="PAS"/>
</dbReference>
<evidence type="ECO:0000256" key="8">
    <source>
        <dbReference type="ARBA" id="ARBA00022777"/>
    </source>
</evidence>
<dbReference type="Gene3D" id="3.40.50.2300">
    <property type="match status" value="1"/>
</dbReference>
<evidence type="ECO:0000256" key="5">
    <source>
        <dbReference type="ARBA" id="ARBA00022679"/>
    </source>
</evidence>
<dbReference type="InterPro" id="IPR003661">
    <property type="entry name" value="HisK_dim/P_dom"/>
</dbReference>
<dbReference type="Pfam" id="PF00989">
    <property type="entry name" value="PAS"/>
    <property type="match status" value="1"/>
</dbReference>
<dbReference type="SMART" id="SM00448">
    <property type="entry name" value="REC"/>
    <property type="match status" value="1"/>
</dbReference>
<keyword evidence="22" id="KW-1185">Reference proteome</keyword>
<dbReference type="PANTHER" id="PTHR43065:SF42">
    <property type="entry name" value="TWO-COMPONENT SENSOR PPRA"/>
    <property type="match status" value="1"/>
</dbReference>
<dbReference type="GO" id="GO:0005524">
    <property type="term" value="F:ATP binding"/>
    <property type="evidence" value="ECO:0007669"/>
    <property type="project" value="UniProtKB-KW"/>
</dbReference>
<dbReference type="Pfam" id="PF08448">
    <property type="entry name" value="PAS_4"/>
    <property type="match status" value="1"/>
</dbReference>
<evidence type="ECO:0000256" key="4">
    <source>
        <dbReference type="ARBA" id="ARBA00022553"/>
    </source>
</evidence>
<dbReference type="PROSITE" id="PS50113">
    <property type="entry name" value="PAC"/>
    <property type="match status" value="2"/>
</dbReference>
<keyword evidence="6 14" id="KW-0812">Transmembrane</keyword>
<proteinExistence type="predicted"/>
<dbReference type="Gene3D" id="1.10.287.130">
    <property type="match status" value="1"/>
</dbReference>
<gene>
    <name evidence="19" type="ORF">HXX08_07970</name>
    <name evidence="20" type="ORF">OZ401_000938</name>
</gene>
<comment type="catalytic activity">
    <reaction evidence="1">
        <text>ATP + protein L-histidine = ADP + protein N-phospho-L-histidine.</text>
        <dbReference type="EC" id="2.7.13.3"/>
    </reaction>
</comment>
<evidence type="ECO:0000259" key="15">
    <source>
        <dbReference type="PROSITE" id="PS50109"/>
    </source>
</evidence>
<keyword evidence="12 14" id="KW-0472">Membrane</keyword>
<dbReference type="EMBL" id="JACATZ010000001">
    <property type="protein sequence ID" value="NWJ45801.1"/>
    <property type="molecule type" value="Genomic_DNA"/>
</dbReference>
<dbReference type="InterPro" id="IPR011006">
    <property type="entry name" value="CheY-like_superfamily"/>
</dbReference>
<dbReference type="Pfam" id="PF02518">
    <property type="entry name" value="HATPase_c"/>
    <property type="match status" value="1"/>
</dbReference>
<feature type="domain" description="Histidine kinase" evidence="15">
    <location>
        <begin position="435"/>
        <end position="658"/>
    </location>
</feature>
<dbReference type="InterPro" id="IPR001610">
    <property type="entry name" value="PAC"/>
</dbReference>
<dbReference type="GO" id="GO:0006355">
    <property type="term" value="P:regulation of DNA-templated transcription"/>
    <property type="evidence" value="ECO:0007669"/>
    <property type="project" value="InterPro"/>
</dbReference>
<dbReference type="SMART" id="SM00388">
    <property type="entry name" value="HisKA"/>
    <property type="match status" value="1"/>
</dbReference>
<evidence type="ECO:0000313" key="19">
    <source>
        <dbReference type="EMBL" id="NWJ45801.1"/>
    </source>
</evidence>
<evidence type="ECO:0000259" key="17">
    <source>
        <dbReference type="PROSITE" id="PS50112"/>
    </source>
</evidence>
<evidence type="ECO:0000256" key="11">
    <source>
        <dbReference type="ARBA" id="ARBA00023012"/>
    </source>
</evidence>
<dbReference type="Gene3D" id="1.20.120.620">
    <property type="entry name" value="Backbone structure of the membrane domain of e. Coli histidine kinase receptor kdpd"/>
    <property type="match status" value="1"/>
</dbReference>
<dbReference type="EC" id="2.7.13.3" evidence="3"/>
<feature type="modified residue" description="4-aspartylphosphate" evidence="13">
    <location>
        <position position="731"/>
    </location>
</feature>
<dbReference type="InterPro" id="IPR013656">
    <property type="entry name" value="PAS_4"/>
</dbReference>
<dbReference type="InterPro" id="IPR000700">
    <property type="entry name" value="PAS-assoc_C"/>
</dbReference>
<feature type="domain" description="PAC" evidence="18">
    <location>
        <begin position="370"/>
        <end position="422"/>
    </location>
</feature>
<dbReference type="Proteomes" id="UP000521676">
    <property type="component" value="Unassembled WGS sequence"/>
</dbReference>
<evidence type="ECO:0000313" key="21">
    <source>
        <dbReference type="Proteomes" id="UP000521676"/>
    </source>
</evidence>
<dbReference type="PRINTS" id="PR00344">
    <property type="entry name" value="BCTRLSENSOR"/>
</dbReference>
<keyword evidence="7" id="KW-0547">Nucleotide-binding</keyword>
<evidence type="ECO:0000256" key="10">
    <source>
        <dbReference type="ARBA" id="ARBA00022989"/>
    </source>
</evidence>
<dbReference type="CDD" id="cd00130">
    <property type="entry name" value="PAS"/>
    <property type="match status" value="2"/>
</dbReference>
<comment type="subcellular location">
    <subcellularLocation>
        <location evidence="2">Membrane</location>
        <topology evidence="2">Multi-pass membrane protein</topology>
    </subcellularLocation>
</comment>
<dbReference type="InterPro" id="IPR001789">
    <property type="entry name" value="Sig_transdc_resp-reg_receiver"/>
</dbReference>
<dbReference type="Pfam" id="PF13493">
    <property type="entry name" value="DUF4118"/>
    <property type="match status" value="1"/>
</dbReference>
<feature type="transmembrane region" description="Helical" evidence="14">
    <location>
        <begin position="82"/>
        <end position="101"/>
    </location>
</feature>
<dbReference type="InterPro" id="IPR003594">
    <property type="entry name" value="HATPase_dom"/>
</dbReference>
<evidence type="ECO:0000256" key="14">
    <source>
        <dbReference type="SAM" id="Phobius"/>
    </source>
</evidence>
<dbReference type="SMART" id="SM00091">
    <property type="entry name" value="PAS"/>
    <property type="match status" value="2"/>
</dbReference>
<dbReference type="InterPro" id="IPR035965">
    <property type="entry name" value="PAS-like_dom_sf"/>
</dbReference>
<dbReference type="GO" id="GO:0016020">
    <property type="term" value="C:membrane"/>
    <property type="evidence" value="ECO:0007669"/>
    <property type="project" value="UniProtKB-SubCell"/>
</dbReference>
<dbReference type="PROSITE" id="PS50112">
    <property type="entry name" value="PAS"/>
    <property type="match status" value="1"/>
</dbReference>
<sequence>MSIESPKKKTIQKLALYAIPEKAYLYRYGLALLLVIIATLIKLALVYSTDNPKDPNAPFLVYFPAIIISVWYCGIKPGLFTIVLSAIVGDFFFIAPIYTLKIFNTNGLPNFLTFLFDSLLINILIHNLHKYINRSDIVIKELRKAEATVKAQSEQLRITLVSIGDGVIATDTNGYVTLLNPEAQRLTGWKEEEAIGQTISSIFEIINEHSKKKVENPVEKVLLEGKTVEMANHTMLISKEGKHTHIADSGAPILDDSDNVTGVVLVFRDVTASRQAECEREQMLEQLQAEHIFLETVIEQLPTGVFITEVPSGKILRWNPAMEHHWHYDVNLHNGMFDYQNIQIFHKDGKQYLPEEWPLARAISGRVIIKDEMIRFQPDQKTWRTLLLSAAPINNNQGEITAIVNTVRDISDLLSLEEQLRQTQKMEAIGRLAGGVAHDFNNILTIILSYTELLEIELKEQEQDIDIITEIQKAAKKAASLTSQLLSFSRRQVIKAEVLDINPVISNMNNMLQRIIGEDIALEYELQPNLGKVLADAGQIEQVILNMAVNARDAMPGGGTLRLKTTNVTLDEAYADEHYEVNPGAYVLIEISDTGIGMDHETQSHIFEPFFTTKESSKGTGLGLSIVYGIVQQSNGHIWVYSEKGVGTVFKIYLPLVAESVKQAVSLKPIERSDSKGSETILLVEDEQLIRKLASKVLKENGYTVLEAQNGFEALEVSESFSNTIHLLISDMVMPKMGGWSLSRELMKKYSDLKILLMSGYSSESVPNLNLAEELNFLQKPFTAIEFISKVRMVLDNKLN</sequence>
<keyword evidence="11" id="KW-0902">Two-component regulatory system</keyword>
<keyword evidence="8" id="KW-0418">Kinase</keyword>
<dbReference type="SUPFAM" id="SSF47384">
    <property type="entry name" value="Homodimeric domain of signal transducing histidine kinase"/>
    <property type="match status" value="1"/>
</dbReference>
<dbReference type="Gene3D" id="3.30.565.10">
    <property type="entry name" value="Histidine kinase-like ATPase, C-terminal domain"/>
    <property type="match status" value="1"/>
</dbReference>
<dbReference type="Pfam" id="PF00072">
    <property type="entry name" value="Response_reg"/>
    <property type="match status" value="1"/>
</dbReference>
<keyword evidence="9" id="KW-0067">ATP-binding</keyword>
<dbReference type="RefSeq" id="WP_341469557.1">
    <property type="nucleotide sequence ID" value="NZ_CP128399.1"/>
</dbReference>
<evidence type="ECO:0000256" key="7">
    <source>
        <dbReference type="ARBA" id="ARBA00022741"/>
    </source>
</evidence>
<protein>
    <recommendedName>
        <fullName evidence="3">histidine kinase</fullName>
        <ecNumber evidence="3">2.7.13.3</ecNumber>
    </recommendedName>
</protein>
<keyword evidence="5" id="KW-0808">Transferase</keyword>
<dbReference type="InterPro" id="IPR036890">
    <property type="entry name" value="HATPase_C_sf"/>
</dbReference>
<dbReference type="SUPFAM" id="SSF55874">
    <property type="entry name" value="ATPase domain of HSP90 chaperone/DNA topoisomerase II/histidine kinase"/>
    <property type="match status" value="1"/>
</dbReference>
<evidence type="ECO:0000256" key="13">
    <source>
        <dbReference type="PROSITE-ProRule" id="PRU00169"/>
    </source>
</evidence>
<dbReference type="PROSITE" id="PS50109">
    <property type="entry name" value="HIS_KIN"/>
    <property type="match status" value="1"/>
</dbReference>
<evidence type="ECO:0000256" key="6">
    <source>
        <dbReference type="ARBA" id="ARBA00022692"/>
    </source>
</evidence>
<dbReference type="InterPro" id="IPR036097">
    <property type="entry name" value="HisK_dim/P_sf"/>
</dbReference>
<feature type="domain" description="PAC" evidence="18">
    <location>
        <begin position="230"/>
        <end position="282"/>
    </location>
</feature>
<evidence type="ECO:0000256" key="3">
    <source>
        <dbReference type="ARBA" id="ARBA00012438"/>
    </source>
</evidence>
<keyword evidence="10 14" id="KW-1133">Transmembrane helix</keyword>
<dbReference type="SMART" id="SM00086">
    <property type="entry name" value="PAC"/>
    <property type="match status" value="2"/>
</dbReference>
<dbReference type="InterPro" id="IPR038318">
    <property type="entry name" value="KdpD_sf"/>
</dbReference>
<reference evidence="20" key="2">
    <citation type="journal article" date="2024" name="Nature">
        <title>Anoxygenic phototroph of the Chloroflexota uses a type I reaction centre.</title>
        <authorList>
            <person name="Tsuji J.M."/>
            <person name="Shaw N.A."/>
            <person name="Nagashima S."/>
            <person name="Venkiteswaran J.J."/>
            <person name="Schiff S.L."/>
            <person name="Watanabe T."/>
            <person name="Fukui M."/>
            <person name="Hanada S."/>
            <person name="Tank M."/>
            <person name="Neufeld J.D."/>
        </authorList>
    </citation>
    <scope>NUCLEOTIDE SEQUENCE</scope>
    <source>
        <strain evidence="20">L227-S17</strain>
    </source>
</reference>
<dbReference type="InterPro" id="IPR004358">
    <property type="entry name" value="Sig_transdc_His_kin-like_C"/>
</dbReference>
<dbReference type="Pfam" id="PF00512">
    <property type="entry name" value="HisKA"/>
    <property type="match status" value="1"/>
</dbReference>
<name>A0A8T7M1X3_9CHLR</name>
<evidence type="ECO:0000259" key="18">
    <source>
        <dbReference type="PROSITE" id="PS50113"/>
    </source>
</evidence>
<feature type="transmembrane region" description="Helical" evidence="14">
    <location>
        <begin position="59"/>
        <end position="75"/>
    </location>
</feature>
<dbReference type="SUPFAM" id="SSF52172">
    <property type="entry name" value="CheY-like"/>
    <property type="match status" value="1"/>
</dbReference>
<organism evidence="19 21">
    <name type="scientific">Candidatus Chlorohelix allophototropha</name>
    <dbReference type="NCBI Taxonomy" id="3003348"/>
    <lineage>
        <taxon>Bacteria</taxon>
        <taxon>Bacillati</taxon>
        <taxon>Chloroflexota</taxon>
        <taxon>Chloroflexia</taxon>
        <taxon>Candidatus Chloroheliales</taxon>
        <taxon>Candidatus Chloroheliaceae</taxon>
        <taxon>Candidatus Chlorohelix</taxon>
    </lineage>
</organism>
<accession>A0A8T7M1X3</accession>
<feature type="transmembrane region" description="Helical" evidence="14">
    <location>
        <begin position="25"/>
        <end position="47"/>
    </location>
</feature>
<dbReference type="EMBL" id="CP128399">
    <property type="protein sequence ID" value="WJW67666.1"/>
    <property type="molecule type" value="Genomic_DNA"/>
</dbReference>
<reference evidence="19 21" key="1">
    <citation type="submission" date="2020-06" db="EMBL/GenBank/DDBJ databases">
        <title>Anoxygenic phototrophic Chloroflexota member uses a Type I reaction center.</title>
        <authorList>
            <person name="Tsuji J.M."/>
            <person name="Shaw N.A."/>
            <person name="Nagashima S."/>
            <person name="Venkiteswaran J."/>
            <person name="Schiff S.L."/>
            <person name="Hanada S."/>
            <person name="Tank M."/>
            <person name="Neufeld J.D."/>
        </authorList>
    </citation>
    <scope>NUCLEOTIDE SEQUENCE [LARGE SCALE GENOMIC DNA]</scope>
    <source>
        <strain evidence="19">L227-S17</strain>
    </source>
</reference>
<keyword evidence="4 13" id="KW-0597">Phosphoprotein</keyword>
<dbReference type="NCBIfam" id="TIGR00229">
    <property type="entry name" value="sensory_box"/>
    <property type="match status" value="1"/>
</dbReference>
<dbReference type="SMART" id="SM00387">
    <property type="entry name" value="HATPase_c"/>
    <property type="match status" value="1"/>
</dbReference>
<dbReference type="PANTHER" id="PTHR43065">
    <property type="entry name" value="SENSOR HISTIDINE KINASE"/>
    <property type="match status" value="1"/>
</dbReference>
<dbReference type="SUPFAM" id="SSF55785">
    <property type="entry name" value="PYP-like sensor domain (PAS domain)"/>
    <property type="match status" value="2"/>
</dbReference>